<dbReference type="GO" id="GO:1990904">
    <property type="term" value="C:ribonucleoprotein complex"/>
    <property type="evidence" value="ECO:0007669"/>
    <property type="project" value="UniProtKB-KW"/>
</dbReference>
<dbReference type="AlphaFoldDB" id="A0A565CSF9"/>
<comment type="caution">
    <text evidence="5">The sequence shown here is derived from an EMBL/GenBank/DDBJ whole genome shotgun (WGS) entry which is preliminary data.</text>
</comment>
<organism evidence="5 6">
    <name type="scientific">Arabis nemorensis</name>
    <dbReference type="NCBI Taxonomy" id="586526"/>
    <lineage>
        <taxon>Eukaryota</taxon>
        <taxon>Viridiplantae</taxon>
        <taxon>Streptophyta</taxon>
        <taxon>Embryophyta</taxon>
        <taxon>Tracheophyta</taxon>
        <taxon>Spermatophyta</taxon>
        <taxon>Magnoliopsida</taxon>
        <taxon>eudicotyledons</taxon>
        <taxon>Gunneridae</taxon>
        <taxon>Pentapetalae</taxon>
        <taxon>rosids</taxon>
        <taxon>malvids</taxon>
        <taxon>Brassicales</taxon>
        <taxon>Brassicaceae</taxon>
        <taxon>Arabideae</taxon>
        <taxon>Arabis</taxon>
    </lineage>
</organism>
<comment type="similarity">
    <text evidence="1">Belongs to the eukaryotic ribosomal protein eS8 family.</text>
</comment>
<protein>
    <submittedName>
        <fullName evidence="5">Uncharacterized protein</fullName>
    </submittedName>
</protein>
<evidence type="ECO:0000256" key="1">
    <source>
        <dbReference type="ARBA" id="ARBA00005257"/>
    </source>
</evidence>
<feature type="compositionally biased region" description="Basic residues" evidence="4">
    <location>
        <begin position="30"/>
        <end position="39"/>
    </location>
</feature>
<dbReference type="InterPro" id="IPR022309">
    <property type="entry name" value="Ribosomal_Se8/biogenesis_NSA2"/>
</dbReference>
<sequence>MLLHRKKKPAAIKKEGDEAEAVTIKEFKKSNHGQRKREKRQQGRALDPHLEEHFSSGRLLACIASRPGQCGRADGYNLD</sequence>
<dbReference type="EMBL" id="CABITT030000008">
    <property type="protein sequence ID" value="VVB16547.1"/>
    <property type="molecule type" value="Genomic_DNA"/>
</dbReference>
<keyword evidence="2" id="KW-0689">Ribosomal protein</keyword>
<evidence type="ECO:0000313" key="5">
    <source>
        <dbReference type="EMBL" id="VVB16547.1"/>
    </source>
</evidence>
<evidence type="ECO:0000256" key="2">
    <source>
        <dbReference type="ARBA" id="ARBA00022980"/>
    </source>
</evidence>
<proteinExistence type="inferred from homology"/>
<dbReference type="InterPro" id="IPR001047">
    <property type="entry name" value="Ribosomal_eS8"/>
</dbReference>
<accession>A0A565CSF9</accession>
<dbReference type="OrthoDB" id="1703270at2759"/>
<name>A0A565CSF9_9BRAS</name>
<dbReference type="GO" id="GO:0003735">
    <property type="term" value="F:structural constituent of ribosome"/>
    <property type="evidence" value="ECO:0007669"/>
    <property type="project" value="InterPro"/>
</dbReference>
<dbReference type="GO" id="GO:0006412">
    <property type="term" value="P:translation"/>
    <property type="evidence" value="ECO:0007669"/>
    <property type="project" value="InterPro"/>
</dbReference>
<dbReference type="InterPro" id="IPR042563">
    <property type="entry name" value="Ribosomal_protein_eS8_euk"/>
</dbReference>
<evidence type="ECO:0000256" key="3">
    <source>
        <dbReference type="ARBA" id="ARBA00023274"/>
    </source>
</evidence>
<dbReference type="GO" id="GO:0005840">
    <property type="term" value="C:ribosome"/>
    <property type="evidence" value="ECO:0007669"/>
    <property type="project" value="UniProtKB-KW"/>
</dbReference>
<reference evidence="5" key="1">
    <citation type="submission" date="2019-07" db="EMBL/GenBank/DDBJ databases">
        <authorList>
            <person name="Dittberner H."/>
        </authorList>
    </citation>
    <scope>NUCLEOTIDE SEQUENCE [LARGE SCALE GENOMIC DNA]</scope>
</reference>
<dbReference type="PANTHER" id="PTHR10394">
    <property type="entry name" value="40S RIBOSOMAL PROTEIN S8"/>
    <property type="match status" value="1"/>
</dbReference>
<dbReference type="Gene3D" id="1.10.168.20">
    <property type="entry name" value="Ribosomal protein S8e, subdomain"/>
    <property type="match status" value="1"/>
</dbReference>
<keyword evidence="6" id="KW-1185">Reference proteome</keyword>
<gene>
    <name evidence="5" type="ORF">ANE_LOCUS26991</name>
</gene>
<evidence type="ECO:0000256" key="4">
    <source>
        <dbReference type="SAM" id="MobiDB-lite"/>
    </source>
</evidence>
<dbReference type="Proteomes" id="UP000489600">
    <property type="component" value="Unassembled WGS sequence"/>
</dbReference>
<keyword evidence="3" id="KW-0687">Ribonucleoprotein</keyword>
<dbReference type="Pfam" id="PF01201">
    <property type="entry name" value="Ribosomal_S8e"/>
    <property type="match status" value="1"/>
</dbReference>
<feature type="compositionally biased region" description="Basic residues" evidence="4">
    <location>
        <begin position="1"/>
        <end position="11"/>
    </location>
</feature>
<feature type="region of interest" description="Disordered" evidence="4">
    <location>
        <begin position="1"/>
        <end position="46"/>
    </location>
</feature>
<evidence type="ECO:0000313" key="6">
    <source>
        <dbReference type="Proteomes" id="UP000489600"/>
    </source>
</evidence>